<evidence type="ECO:0000256" key="1">
    <source>
        <dbReference type="SAM" id="MobiDB-lite"/>
    </source>
</evidence>
<keyword evidence="3" id="KW-1185">Reference proteome</keyword>
<name>A0A2Z7CTX4_9LAMI</name>
<gene>
    <name evidence="2" type="ORF">F511_27026</name>
</gene>
<evidence type="ECO:0000313" key="3">
    <source>
        <dbReference type="Proteomes" id="UP000250235"/>
    </source>
</evidence>
<dbReference type="EMBL" id="KQ992383">
    <property type="protein sequence ID" value="KZV50540.1"/>
    <property type="molecule type" value="Genomic_DNA"/>
</dbReference>
<organism evidence="2 3">
    <name type="scientific">Dorcoceras hygrometricum</name>
    <dbReference type="NCBI Taxonomy" id="472368"/>
    <lineage>
        <taxon>Eukaryota</taxon>
        <taxon>Viridiplantae</taxon>
        <taxon>Streptophyta</taxon>
        <taxon>Embryophyta</taxon>
        <taxon>Tracheophyta</taxon>
        <taxon>Spermatophyta</taxon>
        <taxon>Magnoliopsida</taxon>
        <taxon>eudicotyledons</taxon>
        <taxon>Gunneridae</taxon>
        <taxon>Pentapetalae</taxon>
        <taxon>asterids</taxon>
        <taxon>lamiids</taxon>
        <taxon>Lamiales</taxon>
        <taxon>Gesneriaceae</taxon>
        <taxon>Didymocarpoideae</taxon>
        <taxon>Trichosporeae</taxon>
        <taxon>Loxocarpinae</taxon>
        <taxon>Dorcoceras</taxon>
    </lineage>
</organism>
<dbReference type="AlphaFoldDB" id="A0A2Z7CTX4"/>
<dbReference type="Proteomes" id="UP000250235">
    <property type="component" value="Unassembled WGS sequence"/>
</dbReference>
<protein>
    <submittedName>
        <fullName evidence="2">Uncharacterized protein</fullName>
    </submittedName>
</protein>
<accession>A0A2Z7CTX4</accession>
<proteinExistence type="predicted"/>
<feature type="region of interest" description="Disordered" evidence="1">
    <location>
        <begin position="94"/>
        <end position="189"/>
    </location>
</feature>
<reference evidence="2 3" key="1">
    <citation type="journal article" date="2015" name="Proc. Natl. Acad. Sci. U.S.A.">
        <title>The resurrection genome of Boea hygrometrica: A blueprint for survival of dehydration.</title>
        <authorList>
            <person name="Xiao L."/>
            <person name="Yang G."/>
            <person name="Zhang L."/>
            <person name="Yang X."/>
            <person name="Zhao S."/>
            <person name="Ji Z."/>
            <person name="Zhou Q."/>
            <person name="Hu M."/>
            <person name="Wang Y."/>
            <person name="Chen M."/>
            <person name="Xu Y."/>
            <person name="Jin H."/>
            <person name="Xiao X."/>
            <person name="Hu G."/>
            <person name="Bao F."/>
            <person name="Hu Y."/>
            <person name="Wan P."/>
            <person name="Li L."/>
            <person name="Deng X."/>
            <person name="Kuang T."/>
            <person name="Xiang C."/>
            <person name="Zhu J.K."/>
            <person name="Oliver M.J."/>
            <person name="He Y."/>
        </authorList>
    </citation>
    <scope>NUCLEOTIDE SEQUENCE [LARGE SCALE GENOMIC DNA]</scope>
    <source>
        <strain evidence="3">cv. XS01</strain>
    </source>
</reference>
<sequence length="409" mass="46011">MQPPPPLVAAAAAAAAANCSGQSFEENPSAPISSGLLVQADEGVSYPVVELIDVIYRRLPTGFLLMNCHGMREFRADAKILFSLCWHFATDCNRPRKEDRSRDDKRSDDRYRRDDKKEDRYKREDKTEERAVERSKDRRMRTRGDKRPSRKHDRKVLVAEESTKSWADTDSESSSSSSSSSDSEQEEVHCLMADQTSDDEVFDFSNVEFTREDLVSELNDMVKEYRKLSHSFEEAKAENISLKSSSIESSSDELEDIDSLKIELNKLTVFFQLFYSKMASAYYSNTQHIDFESVLAMDDPGMVSMFQALMASGLEGFLGCLKVIYEAALVDFFENASVRDGVIISAVAGQLVKISEKWFAESFDLPMDGLADLPEIPKDVVFDARSIVSMSGEPVSLSGKKSQMKIVLE</sequence>
<feature type="compositionally biased region" description="Low complexity" evidence="1">
    <location>
        <begin position="172"/>
        <end position="182"/>
    </location>
</feature>
<feature type="compositionally biased region" description="Basic and acidic residues" evidence="1">
    <location>
        <begin position="94"/>
        <end position="147"/>
    </location>
</feature>
<evidence type="ECO:0000313" key="2">
    <source>
        <dbReference type="EMBL" id="KZV50540.1"/>
    </source>
</evidence>